<name>A0A6P2R474_9BURK</name>
<evidence type="ECO:0000313" key="2">
    <source>
        <dbReference type="Proteomes" id="UP000494162"/>
    </source>
</evidence>
<protein>
    <submittedName>
        <fullName evidence="1">Phage-related tail fiber protein</fullName>
    </submittedName>
</protein>
<dbReference type="SUPFAM" id="SSF88874">
    <property type="entry name" value="Receptor-binding domain of short tail fibre protein gp12"/>
    <property type="match status" value="1"/>
</dbReference>
<dbReference type="Proteomes" id="UP000494162">
    <property type="component" value="Unassembled WGS sequence"/>
</dbReference>
<dbReference type="GeneID" id="93173223"/>
<evidence type="ECO:0000313" key="1">
    <source>
        <dbReference type="EMBL" id="VWC26506.1"/>
    </source>
</evidence>
<dbReference type="AlphaFoldDB" id="A0A6P2R474"/>
<dbReference type="InterPro" id="IPR037053">
    <property type="entry name" value="Phage_tail_collar_dom_sf"/>
</dbReference>
<reference evidence="1 2" key="1">
    <citation type="submission" date="2019-09" db="EMBL/GenBank/DDBJ databases">
        <authorList>
            <person name="Depoorter E."/>
        </authorList>
    </citation>
    <scope>NUCLEOTIDE SEQUENCE [LARGE SCALE GENOMIC DNA]</scope>
    <source>
        <strain evidence="1">LMG 26883</strain>
    </source>
</reference>
<proteinExistence type="predicted"/>
<gene>
    <name evidence="1" type="ORF">BPS26883_06160</name>
</gene>
<organism evidence="1 2">
    <name type="scientific">Burkholderia pseudomultivorans</name>
    <dbReference type="NCBI Taxonomy" id="1207504"/>
    <lineage>
        <taxon>Bacteria</taxon>
        <taxon>Pseudomonadati</taxon>
        <taxon>Pseudomonadota</taxon>
        <taxon>Betaproteobacteria</taxon>
        <taxon>Burkholderiales</taxon>
        <taxon>Burkholderiaceae</taxon>
        <taxon>Burkholderia</taxon>
        <taxon>Burkholderia cepacia complex</taxon>
    </lineage>
</organism>
<dbReference type="RefSeq" id="WP_174904256.1">
    <property type="nucleotide sequence ID" value="NZ_CABVPP010000076.1"/>
</dbReference>
<sequence>MDYPKSVPGVGLVDGKFVDEDPIGGRAGSLIPAAWGNSITDEMLTVLRAANIDPDEASTEQLLAAIRIVASKGSTRPPGDDSEYWATTEFVADAIRSMMPDRVGEISFEMRILPRVGWLRVNGAVLKRDAYPELWAYAQASGALVSERDWSNGWFGCFSSGDEATTFRIPDLRGDFLRIWDDGRGVDRGRRLGAWQDSTNRWHEHTGTASEAGDHIHTGWTDVRGHHWHDLYDPGHKHRNGFGSVGVFGTSPGEGYGPHNGRRNEVDSDVSYSGISLGAAGDHDHIVGIGAAGRHGHLISIAGEGASEARPRNIAVAAYIRAYRIDVKRGK</sequence>
<dbReference type="Gene3D" id="3.90.1340.10">
    <property type="entry name" value="Phage tail collar domain"/>
    <property type="match status" value="1"/>
</dbReference>
<dbReference type="EMBL" id="CABVPP010000076">
    <property type="protein sequence ID" value="VWC26506.1"/>
    <property type="molecule type" value="Genomic_DNA"/>
</dbReference>
<accession>A0A6P2R474</accession>